<evidence type="ECO:0000259" key="2">
    <source>
        <dbReference type="PROSITE" id="PS51782"/>
    </source>
</evidence>
<gene>
    <name evidence="3" type="ORF">SAMN04488078_100259</name>
</gene>
<evidence type="ECO:0000313" key="4">
    <source>
        <dbReference type="Proteomes" id="UP000198440"/>
    </source>
</evidence>
<reference evidence="3 4" key="1">
    <citation type="submission" date="2017-06" db="EMBL/GenBank/DDBJ databases">
        <authorList>
            <person name="Kim H.J."/>
            <person name="Triplett B.A."/>
        </authorList>
    </citation>
    <scope>NUCLEOTIDE SEQUENCE [LARGE SCALE GENOMIC DNA]</scope>
    <source>
        <strain evidence="3 4">DSM 11445</strain>
    </source>
</reference>
<evidence type="ECO:0000313" key="3">
    <source>
        <dbReference type="EMBL" id="SNS02741.1"/>
    </source>
</evidence>
<dbReference type="InterPro" id="IPR052196">
    <property type="entry name" value="Bact_Kbp"/>
</dbReference>
<name>A0A239B580_9RHOB</name>
<evidence type="ECO:0000256" key="1">
    <source>
        <dbReference type="SAM" id="SignalP"/>
    </source>
</evidence>
<sequence>MIRRVCAASMAVAMAGTMALSAETCGGNYKVRPGDSLSAIADTHYQDASQWTVIYRNNREMIPSPDKIRVGQTYRLPCIAGKPVGLPGGTPIDPANPVAVVAASPAEPVTAERLQENRIKATARQARGVDVRLLAADDFRPFTNRLLMSSGLITDLVNRAFVSTDKVGLHKFYWVNDRSVHLDPMLKEGMADLAFPWKKPDCEGAAATTDLCTDYVYSEPMFEMLVVLFTAKGSGVTYAGEGDLAGLRVCSPLGFNAAGRGGLGASYLIQAGARLQQPPSSEECFARLVDGSVDAVAMNEFTGRVVLKDMGLSGRVELQLSRPLAIEGLHVVAHKANPRAAEMIAAFDEGLGVLRDSGEYLTVLDKHMSSIWAGL</sequence>
<dbReference type="EMBL" id="FZON01000002">
    <property type="protein sequence ID" value="SNS02741.1"/>
    <property type="molecule type" value="Genomic_DNA"/>
</dbReference>
<organism evidence="3 4">
    <name type="scientific">Antarctobacter heliothermus</name>
    <dbReference type="NCBI Taxonomy" id="74033"/>
    <lineage>
        <taxon>Bacteria</taxon>
        <taxon>Pseudomonadati</taxon>
        <taxon>Pseudomonadota</taxon>
        <taxon>Alphaproteobacteria</taxon>
        <taxon>Rhodobacterales</taxon>
        <taxon>Roseobacteraceae</taxon>
        <taxon>Antarctobacter</taxon>
    </lineage>
</organism>
<dbReference type="SMART" id="SM00257">
    <property type="entry name" value="LysM"/>
    <property type="match status" value="1"/>
</dbReference>
<dbReference type="AlphaFoldDB" id="A0A239B580"/>
<dbReference type="CDD" id="cd00118">
    <property type="entry name" value="LysM"/>
    <property type="match status" value="1"/>
</dbReference>
<dbReference type="InterPro" id="IPR036779">
    <property type="entry name" value="LysM_dom_sf"/>
</dbReference>
<dbReference type="PANTHER" id="PTHR34700:SF4">
    <property type="entry name" value="PHAGE-LIKE ELEMENT PBSX PROTEIN XKDP"/>
    <property type="match status" value="1"/>
</dbReference>
<dbReference type="Pfam" id="PF01476">
    <property type="entry name" value="LysM"/>
    <property type="match status" value="1"/>
</dbReference>
<dbReference type="OrthoDB" id="8479038at2"/>
<dbReference type="PROSITE" id="PS51782">
    <property type="entry name" value="LYSM"/>
    <property type="match status" value="1"/>
</dbReference>
<dbReference type="Gene3D" id="3.10.350.10">
    <property type="entry name" value="LysM domain"/>
    <property type="match status" value="1"/>
</dbReference>
<keyword evidence="1" id="KW-0732">Signal</keyword>
<dbReference type="Gene3D" id="3.40.190.10">
    <property type="entry name" value="Periplasmic binding protein-like II"/>
    <property type="match status" value="2"/>
</dbReference>
<dbReference type="RefSeq" id="WP_089276077.1">
    <property type="nucleotide sequence ID" value="NZ_FZON01000002.1"/>
</dbReference>
<dbReference type="InterPro" id="IPR018392">
    <property type="entry name" value="LysM"/>
</dbReference>
<dbReference type="SUPFAM" id="SSF53850">
    <property type="entry name" value="Periplasmic binding protein-like II"/>
    <property type="match status" value="1"/>
</dbReference>
<proteinExistence type="predicted"/>
<dbReference type="Proteomes" id="UP000198440">
    <property type="component" value="Unassembled WGS sequence"/>
</dbReference>
<feature type="domain" description="LysM" evidence="2">
    <location>
        <begin position="27"/>
        <end position="76"/>
    </location>
</feature>
<dbReference type="PANTHER" id="PTHR34700">
    <property type="entry name" value="POTASSIUM BINDING PROTEIN KBP"/>
    <property type="match status" value="1"/>
</dbReference>
<feature type="signal peptide" evidence="1">
    <location>
        <begin position="1"/>
        <end position="21"/>
    </location>
</feature>
<accession>A0A239B580</accession>
<feature type="chain" id="PRO_5013144985" evidence="1">
    <location>
        <begin position="22"/>
        <end position="375"/>
    </location>
</feature>
<protein>
    <submittedName>
        <fullName evidence="3">Amino acid ABC transporter substrate-binding protein, PAAT family</fullName>
    </submittedName>
</protein>